<keyword evidence="6" id="KW-0906">Nuclear pore complex</keyword>
<dbReference type="Proteomes" id="UP000187209">
    <property type="component" value="Unassembled WGS sequence"/>
</dbReference>
<dbReference type="OrthoDB" id="341482at2759"/>
<name>A0A1R2CW17_9CILI</name>
<comment type="caution">
    <text evidence="9">The sequence shown here is derived from an EMBL/GenBank/DDBJ whole genome shotgun (WGS) entry which is preliminary data.</text>
</comment>
<keyword evidence="8" id="KW-0175">Coiled coil</keyword>
<dbReference type="GO" id="GO:0005643">
    <property type="term" value="C:nuclear pore"/>
    <property type="evidence" value="ECO:0007669"/>
    <property type="project" value="UniProtKB-SubCell"/>
</dbReference>
<evidence type="ECO:0000313" key="9">
    <source>
        <dbReference type="EMBL" id="OMJ93199.1"/>
    </source>
</evidence>
<evidence type="ECO:0000256" key="7">
    <source>
        <dbReference type="ARBA" id="ARBA00023242"/>
    </source>
</evidence>
<gene>
    <name evidence="9" type="ORF">SteCoe_3899</name>
</gene>
<dbReference type="SUPFAM" id="SSF50978">
    <property type="entry name" value="WD40 repeat-like"/>
    <property type="match status" value="1"/>
</dbReference>
<evidence type="ECO:0000256" key="2">
    <source>
        <dbReference type="ARBA" id="ARBA00022448"/>
    </source>
</evidence>
<evidence type="ECO:0000256" key="3">
    <source>
        <dbReference type="ARBA" id="ARBA00022816"/>
    </source>
</evidence>
<dbReference type="GO" id="GO:0006406">
    <property type="term" value="P:mRNA export from nucleus"/>
    <property type="evidence" value="ECO:0007669"/>
    <property type="project" value="TreeGrafter"/>
</dbReference>
<dbReference type="EMBL" id="MPUH01000047">
    <property type="protein sequence ID" value="OMJ93199.1"/>
    <property type="molecule type" value="Genomic_DNA"/>
</dbReference>
<evidence type="ECO:0000256" key="1">
    <source>
        <dbReference type="ARBA" id="ARBA00004567"/>
    </source>
</evidence>
<keyword evidence="4" id="KW-0653">Protein transport</keyword>
<comment type="subcellular location">
    <subcellularLocation>
        <location evidence="1">Nucleus</location>
        <location evidence="1">Nuclear pore complex</location>
    </subcellularLocation>
</comment>
<evidence type="ECO:0000256" key="6">
    <source>
        <dbReference type="ARBA" id="ARBA00023132"/>
    </source>
</evidence>
<dbReference type="GO" id="GO:0006606">
    <property type="term" value="P:protein import into nucleus"/>
    <property type="evidence" value="ECO:0007669"/>
    <property type="project" value="TreeGrafter"/>
</dbReference>
<evidence type="ECO:0000313" key="10">
    <source>
        <dbReference type="Proteomes" id="UP000187209"/>
    </source>
</evidence>
<keyword evidence="3" id="KW-0509">mRNA transport</keyword>
<evidence type="ECO:0000256" key="5">
    <source>
        <dbReference type="ARBA" id="ARBA00023010"/>
    </source>
</evidence>
<dbReference type="GO" id="GO:0000055">
    <property type="term" value="P:ribosomal large subunit export from nucleus"/>
    <property type="evidence" value="ECO:0007669"/>
    <property type="project" value="InterPro"/>
</dbReference>
<feature type="coiled-coil region" evidence="8">
    <location>
        <begin position="461"/>
        <end position="502"/>
    </location>
</feature>
<dbReference type="GO" id="GO:0017056">
    <property type="term" value="F:structural constituent of nuclear pore"/>
    <property type="evidence" value="ECO:0007669"/>
    <property type="project" value="InterPro"/>
</dbReference>
<reference evidence="9 10" key="1">
    <citation type="submission" date="2016-11" db="EMBL/GenBank/DDBJ databases">
        <title>The macronuclear genome of Stentor coeruleus: a giant cell with tiny introns.</title>
        <authorList>
            <person name="Slabodnick M."/>
            <person name="Ruby J.G."/>
            <person name="Reiff S.B."/>
            <person name="Swart E.C."/>
            <person name="Gosai S."/>
            <person name="Prabakaran S."/>
            <person name="Witkowska E."/>
            <person name="Larue G.E."/>
            <person name="Fisher S."/>
            <person name="Freeman R.M."/>
            <person name="Gunawardena J."/>
            <person name="Chu W."/>
            <person name="Stover N.A."/>
            <person name="Gregory B.D."/>
            <person name="Nowacki M."/>
            <person name="Derisi J."/>
            <person name="Roy S.W."/>
            <person name="Marshall W.F."/>
            <person name="Sood P."/>
        </authorList>
    </citation>
    <scope>NUCLEOTIDE SEQUENCE [LARGE SCALE GENOMIC DNA]</scope>
    <source>
        <strain evidence="9">WM001</strain>
    </source>
</reference>
<dbReference type="InterPro" id="IPR037700">
    <property type="entry name" value="NUP88/NUP82"/>
</dbReference>
<dbReference type="PANTHER" id="PTHR13257">
    <property type="entry name" value="NUCLEOPORIN NUP84-RELATED"/>
    <property type="match status" value="1"/>
</dbReference>
<accession>A0A1R2CW17</accession>
<dbReference type="AlphaFoldDB" id="A0A1R2CW17"/>
<sequence length="603" mass="69538">MEQYSEVIQALISYNPKRDIRYILERTKGNNLHIECLKSQTKYKKSLNLHFSPISITSSEEFVVIKGEEQVCVYNTDNETLITLERQGAHVLDIQWHPLSERAIGVLTGDSVLCVYSLPNQFSDFTYGFFPKNPVSFCFFQEKNRSLFRFAAAVLMSNGEVHFLSPVVPKNFILEKDILNLPSIFTISNNSYIRHEERLLDWMMFLESHINPDSKNWNRLFVENYSYIQPVSRGPYFASKETCSEIRVVSSANPCVLLLKSIQSLKIFVGAGDLVPSFSEGKPSVNFELYEDINIRGQGMLEVGETIIYYVDNILYRIDLPWLPILKKSYDSLTDIKTLPTSIVTTLRSDVRIFSMTFQFRNIERYLIYSLERGLQHENLKINPKKDAYLKINEASLNVNIADVPELPVRSLDSLKRAMYEIPPYESEEAEVMNLLKAFDEFVNGKIIPLSERLSEVNRIMDSCQVKEKELEKNYQIIENKIIELENTNTQLGKKIEMIRDNDITIRRRIQEIVEIQQNAKRPLTDAEKSLSAKLSQLENISKKIKNSAAEKVKELFDCQDSLKSLSLPELKNDLVQSELLSISYQLQDVSFQINKFNPNSSS</sequence>
<evidence type="ECO:0000256" key="8">
    <source>
        <dbReference type="SAM" id="Coils"/>
    </source>
</evidence>
<protein>
    <submittedName>
        <fullName evidence="9">Uncharacterized protein</fullName>
    </submittedName>
</protein>
<evidence type="ECO:0000256" key="4">
    <source>
        <dbReference type="ARBA" id="ARBA00022927"/>
    </source>
</evidence>
<keyword evidence="7" id="KW-0539">Nucleus</keyword>
<organism evidence="9 10">
    <name type="scientific">Stentor coeruleus</name>
    <dbReference type="NCBI Taxonomy" id="5963"/>
    <lineage>
        <taxon>Eukaryota</taxon>
        <taxon>Sar</taxon>
        <taxon>Alveolata</taxon>
        <taxon>Ciliophora</taxon>
        <taxon>Postciliodesmatophora</taxon>
        <taxon>Heterotrichea</taxon>
        <taxon>Heterotrichida</taxon>
        <taxon>Stentoridae</taxon>
        <taxon>Stentor</taxon>
    </lineage>
</organism>
<keyword evidence="10" id="KW-1185">Reference proteome</keyword>
<dbReference type="PANTHER" id="PTHR13257:SF0">
    <property type="entry name" value="NUCLEAR PORE COMPLEX PROTEIN NUP88"/>
    <property type="match status" value="1"/>
</dbReference>
<dbReference type="GO" id="GO:0000056">
    <property type="term" value="P:ribosomal small subunit export from nucleus"/>
    <property type="evidence" value="ECO:0007669"/>
    <property type="project" value="InterPro"/>
</dbReference>
<keyword evidence="2" id="KW-0813">Transport</keyword>
<dbReference type="InterPro" id="IPR036322">
    <property type="entry name" value="WD40_repeat_dom_sf"/>
</dbReference>
<keyword evidence="5" id="KW-0811">Translocation</keyword>
<proteinExistence type="predicted"/>